<proteinExistence type="predicted"/>
<protein>
    <submittedName>
        <fullName evidence="1">Uncharacterized protein</fullName>
    </submittedName>
</protein>
<keyword evidence="2" id="KW-1185">Reference proteome</keyword>
<accession>A0ACD3A439</accession>
<dbReference type="Proteomes" id="UP000308600">
    <property type="component" value="Unassembled WGS sequence"/>
</dbReference>
<dbReference type="EMBL" id="ML208769">
    <property type="protein sequence ID" value="TFK60482.1"/>
    <property type="molecule type" value="Genomic_DNA"/>
</dbReference>
<evidence type="ECO:0000313" key="2">
    <source>
        <dbReference type="Proteomes" id="UP000308600"/>
    </source>
</evidence>
<name>A0ACD3A439_9AGAR</name>
<reference evidence="1 2" key="1">
    <citation type="journal article" date="2019" name="Nat. Ecol. Evol.">
        <title>Megaphylogeny resolves global patterns of mushroom evolution.</title>
        <authorList>
            <person name="Varga T."/>
            <person name="Krizsan K."/>
            <person name="Foldi C."/>
            <person name="Dima B."/>
            <person name="Sanchez-Garcia M."/>
            <person name="Sanchez-Ramirez S."/>
            <person name="Szollosi G.J."/>
            <person name="Szarkandi J.G."/>
            <person name="Papp V."/>
            <person name="Albert L."/>
            <person name="Andreopoulos W."/>
            <person name="Angelini C."/>
            <person name="Antonin V."/>
            <person name="Barry K.W."/>
            <person name="Bougher N.L."/>
            <person name="Buchanan P."/>
            <person name="Buyck B."/>
            <person name="Bense V."/>
            <person name="Catcheside P."/>
            <person name="Chovatia M."/>
            <person name="Cooper J."/>
            <person name="Damon W."/>
            <person name="Desjardin D."/>
            <person name="Finy P."/>
            <person name="Geml J."/>
            <person name="Haridas S."/>
            <person name="Hughes K."/>
            <person name="Justo A."/>
            <person name="Karasinski D."/>
            <person name="Kautmanova I."/>
            <person name="Kiss B."/>
            <person name="Kocsube S."/>
            <person name="Kotiranta H."/>
            <person name="LaButti K.M."/>
            <person name="Lechner B.E."/>
            <person name="Liimatainen K."/>
            <person name="Lipzen A."/>
            <person name="Lukacs Z."/>
            <person name="Mihaltcheva S."/>
            <person name="Morgado L.N."/>
            <person name="Niskanen T."/>
            <person name="Noordeloos M.E."/>
            <person name="Ohm R.A."/>
            <person name="Ortiz-Santana B."/>
            <person name="Ovrebo C."/>
            <person name="Racz N."/>
            <person name="Riley R."/>
            <person name="Savchenko A."/>
            <person name="Shiryaev A."/>
            <person name="Soop K."/>
            <person name="Spirin V."/>
            <person name="Szebenyi C."/>
            <person name="Tomsovsky M."/>
            <person name="Tulloss R.E."/>
            <person name="Uehling J."/>
            <person name="Grigoriev I.V."/>
            <person name="Vagvolgyi C."/>
            <person name="Papp T."/>
            <person name="Martin F.M."/>
            <person name="Miettinen O."/>
            <person name="Hibbett D.S."/>
            <person name="Nagy L.G."/>
        </authorList>
    </citation>
    <scope>NUCLEOTIDE SEQUENCE [LARGE SCALE GENOMIC DNA]</scope>
    <source>
        <strain evidence="1 2">NL-1719</strain>
    </source>
</reference>
<organism evidence="1 2">
    <name type="scientific">Pluteus cervinus</name>
    <dbReference type="NCBI Taxonomy" id="181527"/>
    <lineage>
        <taxon>Eukaryota</taxon>
        <taxon>Fungi</taxon>
        <taxon>Dikarya</taxon>
        <taxon>Basidiomycota</taxon>
        <taxon>Agaricomycotina</taxon>
        <taxon>Agaricomycetes</taxon>
        <taxon>Agaricomycetidae</taxon>
        <taxon>Agaricales</taxon>
        <taxon>Pluteineae</taxon>
        <taxon>Pluteaceae</taxon>
        <taxon>Pluteus</taxon>
    </lineage>
</organism>
<gene>
    <name evidence="1" type="ORF">BDN72DRAFT_864318</name>
</gene>
<sequence>MHEINDTFGGTFAHPPLYPQNLQPTLEGVLVKQESMKLGVCVLREMMKARRYEIELEERQKATLSATATIRRHHREPRGGFDLEDDEVGHEGLSDEDDDDARSIGTVVPHELEQTEEEDEEQLTRKPLLRHRQSVATMTRIETKKENHTGMRSAVLTLPNARRRHLTPKLRPPTSPRPLPTPSTSSYASEDRDPPPLPKRRPLLPSSPPISLSSLEQVALAKPTPPIQFVSTAVFHSWMFDPAVITTSLPRRDHLDSPPSLPPPTHPDRRSPSPFHFPPFLFLDAGLTSLDAKLSSIDSQTSNFTSDLGRLDSGLGKLDAGIEKLDAGSEKLNGVQSTVGVVQQQQQTLREQQLAQAKQQWDLQISDGSGNKARRCINSRYRPFNSKFNSNLAVWLGANGDFGKKMSSGLVMPPSPRSLSADSNRGSRVRRRRSSQPIQSVAAASSLPDATSSSSSSSSLRGWSRTQSKSADSHGSRRRHGRDSGNIDTDTDITLASEDSNTTKVGSSSASEIVAFASAVKEGGKNTGSTGSQGPNELKQRGNQNLNLMNLQTAADMGVAYEVFMYQLKGYLLSIAFGSLHVTQSIVPQMDEKL</sequence>
<evidence type="ECO:0000313" key="1">
    <source>
        <dbReference type="EMBL" id="TFK60482.1"/>
    </source>
</evidence>